<dbReference type="InterPro" id="IPR023572">
    <property type="entry name" value="Archease_dom"/>
</dbReference>
<sequence length="144" mass="16068">MDGLEASRGWEHFPHEADMGIRGFGITKPQAFEQAAVALTAVVTDPRQVDPLMERHFTCDAPDDELLLVDWLNALIYEMACGHMVFGRFDVTITDHHLKAIARGEPIDRIKHEPAVEIKGATYTELSVRQIEGNGWVAQCVVDV</sequence>
<dbReference type="Gene3D" id="3.55.10.10">
    <property type="entry name" value="Archease domain"/>
    <property type="match status" value="1"/>
</dbReference>
<dbReference type="Pfam" id="PF01951">
    <property type="entry name" value="Archease"/>
    <property type="match status" value="1"/>
</dbReference>
<evidence type="ECO:0000256" key="3">
    <source>
        <dbReference type="ARBA" id="ARBA00022723"/>
    </source>
</evidence>
<organism evidence="6 7">
    <name type="scientific">Candidatus Nitrospira neomarina</name>
    <dbReference type="NCBI Taxonomy" id="3020899"/>
    <lineage>
        <taxon>Bacteria</taxon>
        <taxon>Pseudomonadati</taxon>
        <taxon>Nitrospirota</taxon>
        <taxon>Nitrospiria</taxon>
        <taxon>Nitrospirales</taxon>
        <taxon>Nitrospiraceae</taxon>
        <taxon>Nitrospira</taxon>
    </lineage>
</organism>
<keyword evidence="7" id="KW-1185">Reference proteome</keyword>
<dbReference type="Proteomes" id="UP001302494">
    <property type="component" value="Chromosome"/>
</dbReference>
<gene>
    <name evidence="6" type="ORF">PQG83_00245</name>
</gene>
<evidence type="ECO:0000259" key="5">
    <source>
        <dbReference type="Pfam" id="PF01951"/>
    </source>
</evidence>
<keyword evidence="4" id="KW-0106">Calcium</keyword>
<dbReference type="SUPFAM" id="SSF69819">
    <property type="entry name" value="MTH1598-like"/>
    <property type="match status" value="1"/>
</dbReference>
<evidence type="ECO:0000256" key="2">
    <source>
        <dbReference type="ARBA" id="ARBA00022694"/>
    </source>
</evidence>
<dbReference type="GO" id="GO:0008033">
    <property type="term" value="P:tRNA processing"/>
    <property type="evidence" value="ECO:0007669"/>
    <property type="project" value="UniProtKB-KW"/>
</dbReference>
<dbReference type="EMBL" id="CP116968">
    <property type="protein sequence ID" value="WNM62207.1"/>
    <property type="molecule type" value="Genomic_DNA"/>
</dbReference>
<dbReference type="KEGG" id="nneo:PQG83_00245"/>
<evidence type="ECO:0000313" key="6">
    <source>
        <dbReference type="EMBL" id="WNM62207.1"/>
    </source>
</evidence>
<keyword evidence="3" id="KW-0479">Metal-binding</keyword>
<accession>A0AA96GJP2</accession>
<protein>
    <submittedName>
        <fullName evidence="6">Archease</fullName>
    </submittedName>
</protein>
<keyword evidence="2" id="KW-0819">tRNA processing</keyword>
<dbReference type="RefSeq" id="WP_312745363.1">
    <property type="nucleotide sequence ID" value="NZ_CP116968.1"/>
</dbReference>
<dbReference type="InterPro" id="IPR002804">
    <property type="entry name" value="Archease"/>
</dbReference>
<comment type="similarity">
    <text evidence="1">Belongs to the archease family.</text>
</comment>
<evidence type="ECO:0000256" key="4">
    <source>
        <dbReference type="ARBA" id="ARBA00022837"/>
    </source>
</evidence>
<name>A0AA96GJP2_9BACT</name>
<feature type="domain" description="Archease" evidence="5">
    <location>
        <begin position="10"/>
        <end position="144"/>
    </location>
</feature>
<evidence type="ECO:0000256" key="1">
    <source>
        <dbReference type="ARBA" id="ARBA00007963"/>
    </source>
</evidence>
<dbReference type="InterPro" id="IPR036820">
    <property type="entry name" value="Archease_dom_sf"/>
</dbReference>
<dbReference type="GO" id="GO:0046872">
    <property type="term" value="F:metal ion binding"/>
    <property type="evidence" value="ECO:0007669"/>
    <property type="project" value="UniProtKB-KW"/>
</dbReference>
<dbReference type="AlphaFoldDB" id="A0AA96GJP2"/>
<dbReference type="PANTHER" id="PTHR12682">
    <property type="entry name" value="ARCHEASE"/>
    <property type="match status" value="1"/>
</dbReference>
<dbReference type="PANTHER" id="PTHR12682:SF11">
    <property type="entry name" value="PROTEIN ARCHEASE"/>
    <property type="match status" value="1"/>
</dbReference>
<reference evidence="6 7" key="1">
    <citation type="submission" date="2023-01" db="EMBL/GenBank/DDBJ databases">
        <title>Cultivation and genomic characterization of new, ubiquitous marine nitrite-oxidizing bacteria from the Nitrospirales.</title>
        <authorList>
            <person name="Mueller A.J."/>
            <person name="Daebeler A."/>
            <person name="Herbold C.W."/>
            <person name="Kirkegaard R.H."/>
            <person name="Daims H."/>
        </authorList>
    </citation>
    <scope>NUCLEOTIDE SEQUENCE [LARGE SCALE GENOMIC DNA]</scope>
    <source>
        <strain evidence="6 7">DK</strain>
    </source>
</reference>
<evidence type="ECO:0000313" key="7">
    <source>
        <dbReference type="Proteomes" id="UP001302494"/>
    </source>
</evidence>
<proteinExistence type="inferred from homology"/>